<protein>
    <submittedName>
        <fullName evidence="1">Uncharacterized protein</fullName>
    </submittedName>
</protein>
<evidence type="ECO:0000313" key="1">
    <source>
        <dbReference type="EMBL" id="KRY82811.1"/>
    </source>
</evidence>
<name>A0A0V1FA14_TRIPS</name>
<dbReference type="AlphaFoldDB" id="A0A0V1FA14"/>
<keyword evidence="2" id="KW-1185">Reference proteome</keyword>
<comment type="caution">
    <text evidence="1">The sequence shown here is derived from an EMBL/GenBank/DDBJ whole genome shotgun (WGS) entry which is preliminary data.</text>
</comment>
<dbReference type="Proteomes" id="UP000054995">
    <property type="component" value="Unassembled WGS sequence"/>
</dbReference>
<organism evidence="1 2">
    <name type="scientific">Trichinella pseudospiralis</name>
    <name type="common">Parasitic roundworm</name>
    <dbReference type="NCBI Taxonomy" id="6337"/>
    <lineage>
        <taxon>Eukaryota</taxon>
        <taxon>Metazoa</taxon>
        <taxon>Ecdysozoa</taxon>
        <taxon>Nematoda</taxon>
        <taxon>Enoplea</taxon>
        <taxon>Dorylaimia</taxon>
        <taxon>Trichinellida</taxon>
        <taxon>Trichinellidae</taxon>
        <taxon>Trichinella</taxon>
    </lineage>
</organism>
<feature type="non-terminal residue" evidence="1">
    <location>
        <position position="1"/>
    </location>
</feature>
<gene>
    <name evidence="1" type="ORF">T4D_4497</name>
</gene>
<dbReference type="EMBL" id="JYDT01000160">
    <property type="protein sequence ID" value="KRY82811.1"/>
    <property type="molecule type" value="Genomic_DNA"/>
</dbReference>
<sequence>LNVWPVVVTFVVQTQHIRHVFYLKLISLLEPCFNSIEVHRYNPHLDPIGCACNSLTKLLL</sequence>
<reference evidence="1 2" key="1">
    <citation type="submission" date="2015-01" db="EMBL/GenBank/DDBJ databases">
        <title>Evolution of Trichinella species and genotypes.</title>
        <authorList>
            <person name="Korhonen P.K."/>
            <person name="Edoardo P."/>
            <person name="Giuseppe L.R."/>
            <person name="Gasser R.B."/>
        </authorList>
    </citation>
    <scope>NUCLEOTIDE SEQUENCE [LARGE SCALE GENOMIC DNA]</scope>
    <source>
        <strain evidence="1">ISS470</strain>
    </source>
</reference>
<accession>A0A0V1FA14</accession>
<feature type="non-terminal residue" evidence="1">
    <location>
        <position position="60"/>
    </location>
</feature>
<evidence type="ECO:0000313" key="2">
    <source>
        <dbReference type="Proteomes" id="UP000054995"/>
    </source>
</evidence>
<proteinExistence type="predicted"/>